<dbReference type="Proteomes" id="UP000032946">
    <property type="component" value="Chromosome"/>
</dbReference>
<dbReference type="EMBL" id="FO818640">
    <property type="protein sequence ID" value="CDM93228.1"/>
    <property type="molecule type" value="Genomic_DNA"/>
</dbReference>
<reference evidence="1 2" key="1">
    <citation type="submission" date="2014-02" db="EMBL/GenBank/DDBJ databases">
        <authorList>
            <person name="Genoscope - CEA"/>
        </authorList>
    </citation>
    <scope>NUCLEOTIDE SEQUENCE [LARGE SCALE GENOMIC DNA]</scope>
    <source>
        <strain evidence="1 2">PCC 8005</strain>
    </source>
</reference>
<accession>A0A9P1KBC7</accession>
<dbReference type="AlphaFoldDB" id="A0A9P1KBC7"/>
<evidence type="ECO:0000313" key="2">
    <source>
        <dbReference type="Proteomes" id="UP000032946"/>
    </source>
</evidence>
<organism evidence="1 2">
    <name type="scientific">Limnospira indica PCC 8005</name>
    <dbReference type="NCBI Taxonomy" id="376219"/>
    <lineage>
        <taxon>Bacteria</taxon>
        <taxon>Bacillati</taxon>
        <taxon>Cyanobacteriota</taxon>
        <taxon>Cyanophyceae</taxon>
        <taxon>Oscillatoriophycideae</taxon>
        <taxon>Oscillatoriales</taxon>
        <taxon>Sirenicapillariaceae</taxon>
        <taxon>Limnospira</taxon>
    </lineage>
</organism>
<evidence type="ECO:0000313" key="1">
    <source>
        <dbReference type="EMBL" id="CDM93228.1"/>
    </source>
</evidence>
<sequence length="61" mass="6915">MPLADAWNKYKDGWMEKLVTAKGPHLGRSLVVEVPVDATSKIGVPTYAYAFTPRFKWKFSN</sequence>
<protein>
    <submittedName>
        <fullName evidence="1">Uncharacterized protein</fullName>
    </submittedName>
</protein>
<name>A0A9P1KBC7_9CYAN</name>
<proteinExistence type="predicted"/>
<gene>
    <name evidence="1" type="ORF">ARTHRO_10901</name>
</gene>
<keyword evidence="2" id="KW-1185">Reference proteome</keyword>